<feature type="compositionally biased region" description="Basic residues" evidence="8">
    <location>
        <begin position="114"/>
        <end position="125"/>
    </location>
</feature>
<evidence type="ECO:0000256" key="9">
    <source>
        <dbReference type="SAM" id="Phobius"/>
    </source>
</evidence>
<keyword evidence="3 9" id="KW-0812">Transmembrane</keyword>
<dbReference type="EMBL" id="BAABKG010000002">
    <property type="protein sequence ID" value="GAA5145282.1"/>
    <property type="molecule type" value="Genomic_DNA"/>
</dbReference>
<evidence type="ECO:0000259" key="10">
    <source>
        <dbReference type="Pfam" id="PF18916"/>
    </source>
</evidence>
<evidence type="ECO:0000256" key="3">
    <source>
        <dbReference type="ARBA" id="ARBA00022692"/>
    </source>
</evidence>
<evidence type="ECO:0000256" key="7">
    <source>
        <dbReference type="ARBA" id="ARBA00023235"/>
    </source>
</evidence>
<dbReference type="Proteomes" id="UP001500221">
    <property type="component" value="Unassembled WGS sequence"/>
</dbReference>
<feature type="domain" description="Lycopene cyclase" evidence="10">
    <location>
        <begin position="7"/>
        <end position="87"/>
    </location>
</feature>
<evidence type="ECO:0000313" key="11">
    <source>
        <dbReference type="EMBL" id="GAA5145282.1"/>
    </source>
</evidence>
<feature type="transmembrane region" description="Helical" evidence="9">
    <location>
        <begin position="76"/>
        <end position="93"/>
    </location>
</feature>
<keyword evidence="7" id="KW-0413">Isomerase</keyword>
<evidence type="ECO:0000256" key="4">
    <source>
        <dbReference type="ARBA" id="ARBA00022746"/>
    </source>
</evidence>
<dbReference type="NCBIfam" id="TIGR03462">
    <property type="entry name" value="CarR_dom_SF"/>
    <property type="match status" value="1"/>
</dbReference>
<dbReference type="Pfam" id="PF18916">
    <property type="entry name" value="Lycopene_cyc"/>
    <property type="match status" value="1"/>
</dbReference>
<feature type="transmembrane region" description="Helical" evidence="9">
    <location>
        <begin position="33"/>
        <end position="56"/>
    </location>
</feature>
<comment type="pathway">
    <text evidence="2">Carotenoid biosynthesis.</text>
</comment>
<organism evidence="11 12">
    <name type="scientific">Nocardioides marinquilinus</name>
    <dbReference type="NCBI Taxonomy" id="1210400"/>
    <lineage>
        <taxon>Bacteria</taxon>
        <taxon>Bacillati</taxon>
        <taxon>Actinomycetota</taxon>
        <taxon>Actinomycetes</taxon>
        <taxon>Propionibacteriales</taxon>
        <taxon>Nocardioidaceae</taxon>
        <taxon>Nocardioides</taxon>
    </lineage>
</organism>
<keyword evidence="6 9" id="KW-0472">Membrane</keyword>
<dbReference type="InterPro" id="IPR017825">
    <property type="entry name" value="Lycopene_cyclase_dom"/>
</dbReference>
<accession>A0ABP9PJC0</accession>
<feature type="region of interest" description="Disordered" evidence="8">
    <location>
        <begin position="99"/>
        <end position="125"/>
    </location>
</feature>
<evidence type="ECO:0000256" key="1">
    <source>
        <dbReference type="ARBA" id="ARBA00004141"/>
    </source>
</evidence>
<feature type="transmembrane region" description="Helical" evidence="9">
    <location>
        <begin position="6"/>
        <end position="26"/>
    </location>
</feature>
<evidence type="ECO:0000256" key="6">
    <source>
        <dbReference type="ARBA" id="ARBA00023136"/>
    </source>
</evidence>
<gene>
    <name evidence="11" type="ORF">GCM10023340_14330</name>
</gene>
<dbReference type="RefSeq" id="WP_345456236.1">
    <property type="nucleotide sequence ID" value="NZ_BAABKG010000002.1"/>
</dbReference>
<proteinExistence type="predicted"/>
<name>A0ABP9PJC0_9ACTN</name>
<evidence type="ECO:0000256" key="8">
    <source>
        <dbReference type="SAM" id="MobiDB-lite"/>
    </source>
</evidence>
<reference evidence="12" key="1">
    <citation type="journal article" date="2019" name="Int. J. Syst. Evol. Microbiol.">
        <title>The Global Catalogue of Microorganisms (GCM) 10K type strain sequencing project: providing services to taxonomists for standard genome sequencing and annotation.</title>
        <authorList>
            <consortium name="The Broad Institute Genomics Platform"/>
            <consortium name="The Broad Institute Genome Sequencing Center for Infectious Disease"/>
            <person name="Wu L."/>
            <person name="Ma J."/>
        </authorList>
    </citation>
    <scope>NUCLEOTIDE SEQUENCE [LARGE SCALE GENOMIC DNA]</scope>
    <source>
        <strain evidence="12">JCM 18459</strain>
    </source>
</reference>
<comment type="caution">
    <text evidence="11">The sequence shown here is derived from an EMBL/GenBank/DDBJ whole genome shotgun (WGS) entry which is preliminary data.</text>
</comment>
<keyword evidence="12" id="KW-1185">Reference proteome</keyword>
<comment type="subcellular location">
    <subcellularLocation>
        <location evidence="1">Membrane</location>
        <topology evidence="1">Multi-pass membrane protein</topology>
    </subcellularLocation>
</comment>
<keyword evidence="4" id="KW-0125">Carotenoid biosynthesis</keyword>
<evidence type="ECO:0000256" key="5">
    <source>
        <dbReference type="ARBA" id="ARBA00022989"/>
    </source>
</evidence>
<keyword evidence="5 9" id="KW-1133">Transmembrane helix</keyword>
<protein>
    <recommendedName>
        <fullName evidence="10">Lycopene cyclase domain-containing protein</fullName>
    </recommendedName>
</protein>
<evidence type="ECO:0000256" key="2">
    <source>
        <dbReference type="ARBA" id="ARBA00004829"/>
    </source>
</evidence>
<sequence>MSHTTASLIGVAVTVVLDLWVLRTCLLRRRAYWLSYGIVLFFQLLTNEWLTSQGVFRYDPDAILGWRIGHAPVEDLLFGFALVTQSMVWWVWWGRRGVQPVDDDPPPPVVERIRARRGHGQTRER</sequence>
<evidence type="ECO:0000313" key="12">
    <source>
        <dbReference type="Proteomes" id="UP001500221"/>
    </source>
</evidence>